<dbReference type="InterPro" id="IPR003837">
    <property type="entry name" value="GatC"/>
</dbReference>
<gene>
    <name evidence="1" type="primary">gatC</name>
    <name evidence="2" type="ORF">EI16_09800</name>
</gene>
<dbReference type="GO" id="GO:0070681">
    <property type="term" value="P:glutaminyl-tRNAGln biosynthesis via transamidation"/>
    <property type="evidence" value="ECO:0007669"/>
    <property type="project" value="TreeGrafter"/>
</dbReference>
<reference evidence="2 3" key="1">
    <citation type="submission" date="2014-04" db="EMBL/GenBank/DDBJ databases">
        <title>Draft genome sequence of Hydrogenovibrio marinus MH-110, a model organism for aerobic H2 metabolism.</title>
        <authorList>
            <person name="Cha H.J."/>
            <person name="Jo B.H."/>
            <person name="Hwang B.H."/>
        </authorList>
    </citation>
    <scope>NUCLEOTIDE SEQUENCE [LARGE SCALE GENOMIC DNA]</scope>
    <source>
        <strain evidence="2 3">MH-110</strain>
    </source>
</reference>
<dbReference type="Pfam" id="PF02686">
    <property type="entry name" value="GatC"/>
    <property type="match status" value="1"/>
</dbReference>
<evidence type="ECO:0000313" key="3">
    <source>
        <dbReference type="Proteomes" id="UP000027341"/>
    </source>
</evidence>
<dbReference type="EMBL" id="JMIU01000001">
    <property type="protein sequence ID" value="KDN96542.1"/>
    <property type="molecule type" value="Genomic_DNA"/>
</dbReference>
<name>A0A066ZSS5_HYDMR</name>
<keyword evidence="1" id="KW-0648">Protein biosynthesis</keyword>
<dbReference type="InterPro" id="IPR036113">
    <property type="entry name" value="Asp/Glu-ADT_sf_sub_c"/>
</dbReference>
<dbReference type="GO" id="GO:0006412">
    <property type="term" value="P:translation"/>
    <property type="evidence" value="ECO:0007669"/>
    <property type="project" value="UniProtKB-UniRule"/>
</dbReference>
<dbReference type="NCBIfam" id="TIGR00135">
    <property type="entry name" value="gatC"/>
    <property type="match status" value="1"/>
</dbReference>
<keyword evidence="1" id="KW-0067">ATP-binding</keyword>
<sequence>MSIGKDDVNKISRLAAISVSEQEVDQVADKLSNILDLFAQMQAVNTDGVEPMSHPLDQVQRLREDVVTESNNRDKYQKIAPSAEGGMYLVPQVIE</sequence>
<comment type="catalytic activity">
    <reaction evidence="1">
        <text>L-aspartyl-tRNA(Asn) + L-glutamine + ATP + H2O = L-asparaginyl-tRNA(Asn) + L-glutamate + ADP + phosphate + 2 H(+)</text>
        <dbReference type="Rhea" id="RHEA:14513"/>
        <dbReference type="Rhea" id="RHEA-COMP:9674"/>
        <dbReference type="Rhea" id="RHEA-COMP:9677"/>
        <dbReference type="ChEBI" id="CHEBI:15377"/>
        <dbReference type="ChEBI" id="CHEBI:15378"/>
        <dbReference type="ChEBI" id="CHEBI:29985"/>
        <dbReference type="ChEBI" id="CHEBI:30616"/>
        <dbReference type="ChEBI" id="CHEBI:43474"/>
        <dbReference type="ChEBI" id="CHEBI:58359"/>
        <dbReference type="ChEBI" id="CHEBI:78515"/>
        <dbReference type="ChEBI" id="CHEBI:78516"/>
        <dbReference type="ChEBI" id="CHEBI:456216"/>
    </reaction>
</comment>
<keyword evidence="3" id="KW-1185">Reference proteome</keyword>
<dbReference type="EC" id="6.3.5.-" evidence="1"/>
<dbReference type="Proteomes" id="UP000027341">
    <property type="component" value="Unassembled WGS sequence"/>
</dbReference>
<dbReference type="AlphaFoldDB" id="A0A066ZSS5"/>
<dbReference type="GO" id="GO:0016740">
    <property type="term" value="F:transferase activity"/>
    <property type="evidence" value="ECO:0007669"/>
    <property type="project" value="UniProtKB-KW"/>
</dbReference>
<keyword evidence="1" id="KW-0547">Nucleotide-binding</keyword>
<comment type="subunit">
    <text evidence="1">Heterotrimer of A, B and C subunits.</text>
</comment>
<dbReference type="RefSeq" id="WP_029912902.1">
    <property type="nucleotide sequence ID" value="NZ_AP020335.1"/>
</dbReference>
<proteinExistence type="inferred from homology"/>
<organism evidence="2 3">
    <name type="scientific">Hydrogenovibrio marinus</name>
    <dbReference type="NCBI Taxonomy" id="28885"/>
    <lineage>
        <taxon>Bacteria</taxon>
        <taxon>Pseudomonadati</taxon>
        <taxon>Pseudomonadota</taxon>
        <taxon>Gammaproteobacteria</taxon>
        <taxon>Thiotrichales</taxon>
        <taxon>Piscirickettsiaceae</taxon>
        <taxon>Hydrogenovibrio</taxon>
    </lineage>
</organism>
<evidence type="ECO:0000313" key="2">
    <source>
        <dbReference type="EMBL" id="KDN96542.1"/>
    </source>
</evidence>
<comment type="similarity">
    <text evidence="1">Belongs to the GatC family.</text>
</comment>
<dbReference type="PANTHER" id="PTHR15004:SF0">
    <property type="entry name" value="GLUTAMYL-TRNA(GLN) AMIDOTRANSFERASE SUBUNIT C, MITOCHONDRIAL"/>
    <property type="match status" value="1"/>
</dbReference>
<dbReference type="GO" id="GO:0050567">
    <property type="term" value="F:glutaminyl-tRNA synthase (glutamine-hydrolyzing) activity"/>
    <property type="evidence" value="ECO:0007669"/>
    <property type="project" value="UniProtKB-UniRule"/>
</dbReference>
<dbReference type="Gene3D" id="1.10.20.60">
    <property type="entry name" value="Glu-tRNAGln amidotransferase C subunit, N-terminal domain"/>
    <property type="match status" value="1"/>
</dbReference>
<evidence type="ECO:0000256" key="1">
    <source>
        <dbReference type="HAMAP-Rule" id="MF_00122"/>
    </source>
</evidence>
<keyword evidence="2" id="KW-0808">Transferase</keyword>
<dbReference type="GO" id="GO:0005524">
    <property type="term" value="F:ATP binding"/>
    <property type="evidence" value="ECO:0007669"/>
    <property type="project" value="UniProtKB-KW"/>
</dbReference>
<comment type="caution">
    <text evidence="2">The sequence shown here is derived from an EMBL/GenBank/DDBJ whole genome shotgun (WGS) entry which is preliminary data.</text>
</comment>
<accession>A0A066ZSS5</accession>
<dbReference type="STRING" id="28885.EI16_09800"/>
<dbReference type="PANTHER" id="PTHR15004">
    <property type="entry name" value="GLUTAMYL-TRNA(GLN) AMIDOTRANSFERASE SUBUNIT C, MITOCHONDRIAL"/>
    <property type="match status" value="1"/>
</dbReference>
<dbReference type="SUPFAM" id="SSF141000">
    <property type="entry name" value="Glu-tRNAGln amidotransferase C subunit"/>
    <property type="match status" value="1"/>
</dbReference>
<dbReference type="GO" id="GO:0006450">
    <property type="term" value="P:regulation of translational fidelity"/>
    <property type="evidence" value="ECO:0007669"/>
    <property type="project" value="InterPro"/>
</dbReference>
<dbReference type="HAMAP" id="MF_00122">
    <property type="entry name" value="GatC"/>
    <property type="match status" value="1"/>
</dbReference>
<keyword evidence="1" id="KW-0436">Ligase</keyword>
<comment type="function">
    <text evidence="1">Allows the formation of correctly charged Asn-tRNA(Asn) or Gln-tRNA(Gln) through the transamidation of misacylated Asp-tRNA(Asn) or Glu-tRNA(Gln) in organisms which lack either or both of asparaginyl-tRNA or glutaminyl-tRNA synthetases. The reaction takes place in the presence of glutamine and ATP through an activated phospho-Asp-tRNA(Asn) or phospho-Glu-tRNA(Gln).</text>
</comment>
<protein>
    <recommendedName>
        <fullName evidence="1">Aspartyl/glutamyl-tRNA(Asn/Gln) amidotransferase subunit C</fullName>
        <shortName evidence="1">Asp/Glu-ADT subunit C</shortName>
        <ecNumber evidence="1">6.3.5.-</ecNumber>
    </recommendedName>
</protein>
<dbReference type="GO" id="GO:0050566">
    <property type="term" value="F:asparaginyl-tRNA synthase (glutamine-hydrolyzing) activity"/>
    <property type="evidence" value="ECO:0007669"/>
    <property type="project" value="RHEA"/>
</dbReference>
<comment type="catalytic activity">
    <reaction evidence="1">
        <text>L-glutamyl-tRNA(Gln) + L-glutamine + ATP + H2O = L-glutaminyl-tRNA(Gln) + L-glutamate + ADP + phosphate + H(+)</text>
        <dbReference type="Rhea" id="RHEA:17521"/>
        <dbReference type="Rhea" id="RHEA-COMP:9681"/>
        <dbReference type="Rhea" id="RHEA-COMP:9684"/>
        <dbReference type="ChEBI" id="CHEBI:15377"/>
        <dbReference type="ChEBI" id="CHEBI:15378"/>
        <dbReference type="ChEBI" id="CHEBI:29985"/>
        <dbReference type="ChEBI" id="CHEBI:30616"/>
        <dbReference type="ChEBI" id="CHEBI:43474"/>
        <dbReference type="ChEBI" id="CHEBI:58359"/>
        <dbReference type="ChEBI" id="CHEBI:78520"/>
        <dbReference type="ChEBI" id="CHEBI:78521"/>
        <dbReference type="ChEBI" id="CHEBI:456216"/>
    </reaction>
</comment>